<evidence type="ECO:0000313" key="6">
    <source>
        <dbReference type="Proteomes" id="UP000001062"/>
    </source>
</evidence>
<dbReference type="KEGG" id="mme:Marme_2458"/>
<proteinExistence type="predicted"/>
<evidence type="ECO:0000313" key="5">
    <source>
        <dbReference type="EMBL" id="ADZ91690.1"/>
    </source>
</evidence>
<evidence type="ECO:0000256" key="2">
    <source>
        <dbReference type="ARBA" id="ARBA00023125"/>
    </source>
</evidence>
<dbReference type="PANTHER" id="PTHR46796">
    <property type="entry name" value="HTH-TYPE TRANSCRIPTIONAL ACTIVATOR RHAS-RELATED"/>
    <property type="match status" value="1"/>
</dbReference>
<dbReference type="RefSeq" id="WP_013661594.1">
    <property type="nucleotide sequence ID" value="NC_015276.1"/>
</dbReference>
<dbReference type="GO" id="GO:0003700">
    <property type="term" value="F:DNA-binding transcription factor activity"/>
    <property type="evidence" value="ECO:0007669"/>
    <property type="project" value="InterPro"/>
</dbReference>
<dbReference type="SMART" id="SM00342">
    <property type="entry name" value="HTH_ARAC"/>
    <property type="match status" value="1"/>
</dbReference>
<dbReference type="EMBL" id="CP002583">
    <property type="protein sequence ID" value="ADZ91690.1"/>
    <property type="molecule type" value="Genomic_DNA"/>
</dbReference>
<dbReference type="HOGENOM" id="CLU_000445_81_8_6"/>
<keyword evidence="6" id="KW-1185">Reference proteome</keyword>
<dbReference type="Proteomes" id="UP000001062">
    <property type="component" value="Chromosome"/>
</dbReference>
<keyword evidence="1" id="KW-0805">Transcription regulation</keyword>
<gene>
    <name evidence="5" type="ordered locus">Marme_2458</name>
</gene>
<dbReference type="eggNOG" id="COG2207">
    <property type="taxonomic scope" value="Bacteria"/>
</dbReference>
<evidence type="ECO:0000256" key="1">
    <source>
        <dbReference type="ARBA" id="ARBA00023015"/>
    </source>
</evidence>
<keyword evidence="3" id="KW-0804">Transcription</keyword>
<dbReference type="PROSITE" id="PS01124">
    <property type="entry name" value="HTH_ARAC_FAMILY_2"/>
    <property type="match status" value="1"/>
</dbReference>
<name>F2JVQ4_MARM1</name>
<sequence length="147" mass="16976">MSLIGYVEQSSAFPQNGHREAANLYKERNDLQTSGSAIDLAKKHIDQYYRDPISLDDLAALLNMSRFSFAKQFRAHFDVSPYQYVCQVRIRAAQSLIKKGHRPTQVAGEVGFFDQSHLAKHFKKICGMTPRQYRDQYFIEQTEVVKK</sequence>
<dbReference type="Gene3D" id="1.10.10.60">
    <property type="entry name" value="Homeodomain-like"/>
    <property type="match status" value="2"/>
</dbReference>
<protein>
    <submittedName>
        <fullName evidence="5">Transcriptional regulator, AraC family</fullName>
    </submittedName>
</protein>
<dbReference type="SUPFAM" id="SSF46689">
    <property type="entry name" value="Homeodomain-like"/>
    <property type="match status" value="2"/>
</dbReference>
<dbReference type="PATRIC" id="fig|717774.3.peg.2539"/>
<evidence type="ECO:0000256" key="3">
    <source>
        <dbReference type="ARBA" id="ARBA00023163"/>
    </source>
</evidence>
<dbReference type="GO" id="GO:0043565">
    <property type="term" value="F:sequence-specific DNA binding"/>
    <property type="evidence" value="ECO:0007669"/>
    <property type="project" value="InterPro"/>
</dbReference>
<keyword evidence="2" id="KW-0238">DNA-binding</keyword>
<feature type="domain" description="HTH araC/xylS-type" evidence="4">
    <location>
        <begin position="39"/>
        <end position="136"/>
    </location>
</feature>
<dbReference type="OrthoDB" id="9809338at2"/>
<reference evidence="5 6" key="1">
    <citation type="journal article" date="2012" name="Stand. Genomic Sci.">
        <title>Complete genome sequence of the melanogenic marine bacterium Marinomonas mediterranea type strain (MMB-1(T)).</title>
        <authorList>
            <person name="Lucas-Elio P."/>
            <person name="Goodwin L."/>
            <person name="Woyke T."/>
            <person name="Pitluck S."/>
            <person name="Nolan M."/>
            <person name="Kyrpides N.C."/>
            <person name="Detter J.C."/>
            <person name="Copeland A."/>
            <person name="Teshima H."/>
            <person name="Bruce D."/>
            <person name="Detter C."/>
            <person name="Tapia R."/>
            <person name="Han S."/>
            <person name="Land M.L."/>
            <person name="Ivanova N."/>
            <person name="Mikhailova N."/>
            <person name="Johnston A.W."/>
            <person name="Sanchez-Amat A."/>
        </authorList>
    </citation>
    <scope>NUCLEOTIDE SEQUENCE [LARGE SCALE GENOMIC DNA]</scope>
    <source>
        <strain evidence="6">ATCC 700492 / JCM 21426 / NBRC 103028 / MMB-1</strain>
    </source>
</reference>
<dbReference type="STRING" id="717774.Marme_2458"/>
<dbReference type="Pfam" id="PF12833">
    <property type="entry name" value="HTH_18"/>
    <property type="match status" value="1"/>
</dbReference>
<accession>F2JVQ4</accession>
<dbReference type="AlphaFoldDB" id="F2JVQ4"/>
<dbReference type="InterPro" id="IPR009057">
    <property type="entry name" value="Homeodomain-like_sf"/>
</dbReference>
<dbReference type="InterPro" id="IPR018060">
    <property type="entry name" value="HTH_AraC"/>
</dbReference>
<organism evidence="5 6">
    <name type="scientific">Marinomonas mediterranea (strain ATCC 700492 / JCM 21426 / NBRC 103028 / MMB-1)</name>
    <dbReference type="NCBI Taxonomy" id="717774"/>
    <lineage>
        <taxon>Bacteria</taxon>
        <taxon>Pseudomonadati</taxon>
        <taxon>Pseudomonadota</taxon>
        <taxon>Gammaproteobacteria</taxon>
        <taxon>Oceanospirillales</taxon>
        <taxon>Oceanospirillaceae</taxon>
        <taxon>Marinomonas</taxon>
    </lineage>
</organism>
<evidence type="ECO:0000259" key="4">
    <source>
        <dbReference type="PROSITE" id="PS01124"/>
    </source>
</evidence>
<dbReference type="InterPro" id="IPR050204">
    <property type="entry name" value="AraC_XylS_family_regulators"/>
</dbReference>
<dbReference type="PANTHER" id="PTHR46796:SF2">
    <property type="entry name" value="TRANSCRIPTIONAL REGULATORY PROTEIN"/>
    <property type="match status" value="1"/>
</dbReference>